<dbReference type="Pfam" id="PF00892">
    <property type="entry name" value="EamA"/>
    <property type="match status" value="2"/>
</dbReference>
<dbReference type="RefSeq" id="WP_275109632.1">
    <property type="nucleotide sequence ID" value="NZ_JAKJSC010000001.1"/>
</dbReference>
<keyword evidence="4" id="KW-1185">Reference proteome</keyword>
<feature type="transmembrane region" description="Helical" evidence="1">
    <location>
        <begin position="219"/>
        <end position="239"/>
    </location>
</feature>
<feature type="transmembrane region" description="Helical" evidence="1">
    <location>
        <begin position="127"/>
        <end position="147"/>
    </location>
</feature>
<accession>A0ABT5VSN5</accession>
<dbReference type="PANTHER" id="PTHR22911">
    <property type="entry name" value="ACYL-MALONYL CONDENSING ENZYME-RELATED"/>
    <property type="match status" value="1"/>
</dbReference>
<feature type="transmembrane region" description="Helical" evidence="1">
    <location>
        <begin position="277"/>
        <end position="295"/>
    </location>
</feature>
<feature type="transmembrane region" description="Helical" evidence="1">
    <location>
        <begin position="251"/>
        <end position="271"/>
    </location>
</feature>
<keyword evidence="1" id="KW-1133">Transmembrane helix</keyword>
<gene>
    <name evidence="3" type="ORF">L3049_09815</name>
</gene>
<evidence type="ECO:0000256" key="1">
    <source>
        <dbReference type="SAM" id="Phobius"/>
    </source>
</evidence>
<name>A0ABT5VSN5_9BACT</name>
<reference evidence="3 4" key="1">
    <citation type="submission" date="2022-01" db="EMBL/GenBank/DDBJ databases">
        <title>Labilibaculum sp. nov, a marine bacterium isolated from Antarctica.</title>
        <authorList>
            <person name="Dai W."/>
        </authorList>
    </citation>
    <scope>NUCLEOTIDE SEQUENCE [LARGE SCALE GENOMIC DNA]</scope>
    <source>
        <strain evidence="3 4">DW002</strain>
    </source>
</reference>
<feature type="transmembrane region" description="Helical" evidence="1">
    <location>
        <begin position="35"/>
        <end position="54"/>
    </location>
</feature>
<sequence length="299" mass="33042">MIKPSKLKGSLLALLATISFSNVYIFSKLAMKDISLPSFGLLWFGLALFYNLLYYTFFSEKKKISQLPKKSKSTLIFIGLSELISISAFFLSIQLTENPSIVSFLANTSPIFVIILGFFFLKTRYNLLAVIGIVITLSGVLLINYTSSGFNLNNFLQPSSIAALVFALFYGISLLLARQQIKSLPPAMVTVCRTFFLFIGFGLYNIASWQIPQYSLNSLFYIGIGSILGPFMGISLTFASLKYVDASITTLIGTSRSFFIILGAFLFMSILPTTNQLLGGLLTIIGIVLITMEDIKKRS</sequence>
<organism evidence="3 4">
    <name type="scientific">Paralabilibaculum antarcticum</name>
    <dbReference type="NCBI Taxonomy" id="2912572"/>
    <lineage>
        <taxon>Bacteria</taxon>
        <taxon>Pseudomonadati</taxon>
        <taxon>Bacteroidota</taxon>
        <taxon>Bacteroidia</taxon>
        <taxon>Marinilabiliales</taxon>
        <taxon>Marinifilaceae</taxon>
        <taxon>Paralabilibaculum</taxon>
    </lineage>
</organism>
<dbReference type="EMBL" id="JAKJSC010000001">
    <property type="protein sequence ID" value="MDE5418306.1"/>
    <property type="molecule type" value="Genomic_DNA"/>
</dbReference>
<dbReference type="Proteomes" id="UP001528920">
    <property type="component" value="Unassembled WGS sequence"/>
</dbReference>
<evidence type="ECO:0000313" key="3">
    <source>
        <dbReference type="EMBL" id="MDE5418306.1"/>
    </source>
</evidence>
<evidence type="ECO:0000259" key="2">
    <source>
        <dbReference type="Pfam" id="PF00892"/>
    </source>
</evidence>
<proteinExistence type="predicted"/>
<feature type="transmembrane region" description="Helical" evidence="1">
    <location>
        <begin position="159"/>
        <end position="177"/>
    </location>
</feature>
<keyword evidence="1" id="KW-0812">Transmembrane</keyword>
<evidence type="ECO:0000313" key="4">
    <source>
        <dbReference type="Proteomes" id="UP001528920"/>
    </source>
</evidence>
<feature type="transmembrane region" description="Helical" evidence="1">
    <location>
        <begin position="101"/>
        <end position="120"/>
    </location>
</feature>
<feature type="domain" description="EamA" evidence="2">
    <location>
        <begin position="8"/>
        <end position="144"/>
    </location>
</feature>
<dbReference type="InterPro" id="IPR000620">
    <property type="entry name" value="EamA_dom"/>
</dbReference>
<keyword evidence="1" id="KW-0472">Membrane</keyword>
<feature type="transmembrane region" description="Helical" evidence="1">
    <location>
        <begin position="189"/>
        <end position="207"/>
    </location>
</feature>
<dbReference type="InterPro" id="IPR037185">
    <property type="entry name" value="EmrE-like"/>
</dbReference>
<feature type="transmembrane region" description="Helical" evidence="1">
    <location>
        <begin position="75"/>
        <end position="95"/>
    </location>
</feature>
<comment type="caution">
    <text evidence="3">The sequence shown here is derived from an EMBL/GenBank/DDBJ whole genome shotgun (WGS) entry which is preliminary data.</text>
</comment>
<protein>
    <submittedName>
        <fullName evidence="3">DMT family transporter</fullName>
    </submittedName>
</protein>
<feature type="domain" description="EamA" evidence="2">
    <location>
        <begin position="161"/>
        <end position="291"/>
    </location>
</feature>
<dbReference type="PANTHER" id="PTHR22911:SF137">
    <property type="entry name" value="SOLUTE CARRIER FAMILY 35 MEMBER G2-RELATED"/>
    <property type="match status" value="1"/>
</dbReference>
<dbReference type="SUPFAM" id="SSF103481">
    <property type="entry name" value="Multidrug resistance efflux transporter EmrE"/>
    <property type="match status" value="2"/>
</dbReference>